<organism evidence="3 4">
    <name type="scientific">Hydrocarboniphaga effusa AP103</name>
    <dbReference type="NCBI Taxonomy" id="1172194"/>
    <lineage>
        <taxon>Bacteria</taxon>
        <taxon>Pseudomonadati</taxon>
        <taxon>Pseudomonadota</taxon>
        <taxon>Gammaproteobacteria</taxon>
        <taxon>Nevskiales</taxon>
        <taxon>Nevskiaceae</taxon>
        <taxon>Hydrocarboniphaga</taxon>
    </lineage>
</organism>
<name>I7Z9W2_9GAMM</name>
<dbReference type="AlphaFoldDB" id="I7Z9W2"/>
<dbReference type="InterPro" id="IPR011059">
    <property type="entry name" value="Metal-dep_hydrolase_composite"/>
</dbReference>
<dbReference type="SUPFAM" id="SSF51556">
    <property type="entry name" value="Metallo-dependent hydrolases"/>
    <property type="match status" value="1"/>
</dbReference>
<dbReference type="PANTHER" id="PTHR22642:SF2">
    <property type="entry name" value="PROTEIN LONG AFTER FAR-RED 3"/>
    <property type="match status" value="1"/>
</dbReference>
<dbReference type="STRING" id="1172194.WQQ_38240"/>
<dbReference type="InterPro" id="IPR013108">
    <property type="entry name" value="Amidohydro_3"/>
</dbReference>
<dbReference type="SUPFAM" id="SSF51338">
    <property type="entry name" value="Composite domain of metallo-dependent hydrolases"/>
    <property type="match status" value="1"/>
</dbReference>
<sequence length="687" mass="73910">MRTAIRRLIGVGVIAAAAAVVLGSAGCGSSGGAAQGGSPDAGEAGNASVIFFNANVITLDPSQPIAQAIAVRNGLITLVGSNEAVKAQAGVGTRRINADGQTILPGFIDPHSHMSGYAYYNDPDNWLDVSSINILFKPAPDDARCAAPKDPQQCFIPVTSHDEVIARIKAKVEERRQQKRTDPVMAFNYDPSRLGRGPSCPNLNGLGFDCPNFEDGSARQQLDAIAQDMPIYVTSESGHISYVNSQALAMLNICPPDNQSQPLQCHQPTTNIKQEKALALMGQLDEDLSLYATSYFEGQLLSRPGNETLALDLLNKGAHIYAQHGYTLVQDGAVSAGVMKIYKAAMAVPERFPVAVALVAYDANSANFQDTINAGLEGRKLFGDSDPLASVAALKSFSDGSAQGYTADLLQPYQQWYAPFKDPLLFQQPYTGLPDLSTAQIAERLKASHANGFPMVIHQIGDAAIQSAIDALLATKASRPPGSTRDVVLHAPMISGENLDVLQALGTTVVSEMSPNVYYYSLPECQQVLGPARTWQIYPSREVLQKTGSLTLHSDSPVTPPYPLFEIWAAVTRKSQQPAWYPNRDTSKCPTVMIDRTDPVNGDQRIELLDGIKAFTTYAAQQYGMESVRGSITAGKYADLVLLSESPLSAEVIADPDLLSRIRVIGTARYGKYFPNPNADQPPVWPK</sequence>
<dbReference type="EMBL" id="AKGD01000003">
    <property type="protein sequence ID" value="EIT68629.1"/>
    <property type="molecule type" value="Genomic_DNA"/>
</dbReference>
<feature type="chain" id="PRO_5003712872" description="Amidohydrolase 3 domain-containing protein" evidence="1">
    <location>
        <begin position="19"/>
        <end position="687"/>
    </location>
</feature>
<dbReference type="PANTHER" id="PTHR22642">
    <property type="entry name" value="IMIDAZOLONEPROPIONASE"/>
    <property type="match status" value="1"/>
</dbReference>
<evidence type="ECO:0000256" key="1">
    <source>
        <dbReference type="SAM" id="SignalP"/>
    </source>
</evidence>
<proteinExistence type="predicted"/>
<dbReference type="Gene3D" id="2.30.40.10">
    <property type="entry name" value="Urease, subunit C, domain 1"/>
    <property type="match status" value="1"/>
</dbReference>
<dbReference type="Pfam" id="PF07969">
    <property type="entry name" value="Amidohydro_3"/>
    <property type="match status" value="1"/>
</dbReference>
<accession>I7Z9W2</accession>
<evidence type="ECO:0000259" key="2">
    <source>
        <dbReference type="Pfam" id="PF07969"/>
    </source>
</evidence>
<reference evidence="3 4" key="1">
    <citation type="journal article" date="2012" name="J. Bacteriol.">
        <title>Genome Sequence of n-Alkane-Degrading Hydrocarboniphaga effusa Strain AP103T (ATCC BAA-332T).</title>
        <authorList>
            <person name="Chang H.K."/>
            <person name="Zylstra G.J."/>
            <person name="Chae J.C."/>
        </authorList>
    </citation>
    <scope>NUCLEOTIDE SEQUENCE [LARGE SCALE GENOMIC DNA]</scope>
    <source>
        <strain evidence="3 4">AP103</strain>
    </source>
</reference>
<dbReference type="PROSITE" id="PS51257">
    <property type="entry name" value="PROKAR_LIPOPROTEIN"/>
    <property type="match status" value="1"/>
</dbReference>
<gene>
    <name evidence="3" type="ORF">WQQ_38240</name>
</gene>
<dbReference type="Proteomes" id="UP000003704">
    <property type="component" value="Unassembled WGS sequence"/>
</dbReference>
<keyword evidence="4" id="KW-1185">Reference proteome</keyword>
<protein>
    <recommendedName>
        <fullName evidence="2">Amidohydrolase 3 domain-containing protein</fullName>
    </recommendedName>
</protein>
<evidence type="ECO:0000313" key="4">
    <source>
        <dbReference type="Proteomes" id="UP000003704"/>
    </source>
</evidence>
<evidence type="ECO:0000313" key="3">
    <source>
        <dbReference type="EMBL" id="EIT68629.1"/>
    </source>
</evidence>
<comment type="caution">
    <text evidence="3">The sequence shown here is derived from an EMBL/GenBank/DDBJ whole genome shotgun (WGS) entry which is preliminary data.</text>
</comment>
<dbReference type="OrthoDB" id="9031471at2"/>
<dbReference type="Gene3D" id="3.10.310.70">
    <property type="match status" value="1"/>
</dbReference>
<dbReference type="Gene3D" id="3.20.20.140">
    <property type="entry name" value="Metal-dependent hydrolases"/>
    <property type="match status" value="1"/>
</dbReference>
<feature type="domain" description="Amidohydrolase 3" evidence="2">
    <location>
        <begin position="96"/>
        <end position="652"/>
    </location>
</feature>
<feature type="signal peptide" evidence="1">
    <location>
        <begin position="1"/>
        <end position="18"/>
    </location>
</feature>
<dbReference type="RefSeq" id="WP_007186759.1">
    <property type="nucleotide sequence ID" value="NZ_AKGD01000003.1"/>
</dbReference>
<dbReference type="InterPro" id="IPR032466">
    <property type="entry name" value="Metal_Hydrolase"/>
</dbReference>
<dbReference type="GO" id="GO:0016810">
    <property type="term" value="F:hydrolase activity, acting on carbon-nitrogen (but not peptide) bonds"/>
    <property type="evidence" value="ECO:0007669"/>
    <property type="project" value="InterPro"/>
</dbReference>
<keyword evidence="1" id="KW-0732">Signal</keyword>